<dbReference type="InterPro" id="IPR020846">
    <property type="entry name" value="MFS_dom"/>
</dbReference>
<dbReference type="Pfam" id="PF07690">
    <property type="entry name" value="MFS_1"/>
    <property type="match status" value="1"/>
</dbReference>
<dbReference type="SUPFAM" id="SSF103473">
    <property type="entry name" value="MFS general substrate transporter"/>
    <property type="match status" value="1"/>
</dbReference>
<keyword evidence="3 8" id="KW-0813">Transport</keyword>
<sequence>MTQSREDLRTNPLELIILLAMFTSIGALTIDLQLPAMPDILRSFGFTEGNQQQWIITAYMVGFALAQIIYGPLSDTLGRKPILLLGLLIYVLASVLCIVADSYLGFLLARALQGVGAAAARIMVNAITRDVFSGNEMARVTSLVMMIFIMVPVLAPSLGSLIIWLGGWRDILYVYVGFGLLAMCWSWWRLPETLADRHRKPFSLAQLKLTFGAVIRQPVSMAFAAVSGIIFSGFMAYLNSAEQLFASLYQVKEHFPLIFGVVALFFGVAAFLNARVVMRFGAMAITRVALSVMVMCNFLVVLVAWYFQGLPPLWLFLSSLVLINICIGLIYGNVMAIAMYPLSEHAGMGASVIGMVSALLASLLGVLISQQLEQTIMPILLGFLLTSLAAWLLVHRFRDRVTMAE</sequence>
<feature type="transmembrane region" description="Helical" evidence="8">
    <location>
        <begin position="52"/>
        <end position="70"/>
    </location>
</feature>
<evidence type="ECO:0000256" key="7">
    <source>
        <dbReference type="ARBA" id="ARBA00023136"/>
    </source>
</evidence>
<evidence type="ECO:0000313" key="11">
    <source>
        <dbReference type="Proteomes" id="UP001595533"/>
    </source>
</evidence>
<dbReference type="PROSITE" id="PS50850">
    <property type="entry name" value="MFS"/>
    <property type="match status" value="1"/>
</dbReference>
<name>A0ABV7J4J2_9GAMM</name>
<comment type="similarity">
    <text evidence="2 8">Belongs to the major facilitator superfamily. Bcr/CmlA family.</text>
</comment>
<comment type="subcellular location">
    <subcellularLocation>
        <location evidence="8">Cell inner membrane</location>
        <topology evidence="8">Multi-pass membrane protein</topology>
    </subcellularLocation>
    <subcellularLocation>
        <location evidence="1">Cell membrane</location>
        <topology evidence="1">Multi-pass membrane protein</topology>
    </subcellularLocation>
</comment>
<organism evidence="10 11">
    <name type="scientific">Marinicella sediminis</name>
    <dbReference type="NCBI Taxonomy" id="1792834"/>
    <lineage>
        <taxon>Bacteria</taxon>
        <taxon>Pseudomonadati</taxon>
        <taxon>Pseudomonadota</taxon>
        <taxon>Gammaproteobacteria</taxon>
        <taxon>Lysobacterales</taxon>
        <taxon>Marinicellaceae</taxon>
        <taxon>Marinicella</taxon>
    </lineage>
</organism>
<evidence type="ECO:0000256" key="5">
    <source>
        <dbReference type="ARBA" id="ARBA00022692"/>
    </source>
</evidence>
<proteinExistence type="inferred from homology"/>
<evidence type="ECO:0000256" key="1">
    <source>
        <dbReference type="ARBA" id="ARBA00004651"/>
    </source>
</evidence>
<feature type="transmembrane region" description="Helical" evidence="8">
    <location>
        <begin position="140"/>
        <end position="165"/>
    </location>
</feature>
<feature type="transmembrane region" description="Helical" evidence="8">
    <location>
        <begin position="375"/>
        <end position="394"/>
    </location>
</feature>
<evidence type="ECO:0000259" key="9">
    <source>
        <dbReference type="PROSITE" id="PS50850"/>
    </source>
</evidence>
<feature type="transmembrane region" description="Helical" evidence="8">
    <location>
        <begin position="346"/>
        <end position="369"/>
    </location>
</feature>
<evidence type="ECO:0000256" key="8">
    <source>
        <dbReference type="RuleBase" id="RU365088"/>
    </source>
</evidence>
<evidence type="ECO:0000256" key="2">
    <source>
        <dbReference type="ARBA" id="ARBA00006236"/>
    </source>
</evidence>
<feature type="domain" description="Major facilitator superfamily (MFS) profile" evidence="9">
    <location>
        <begin position="15"/>
        <end position="398"/>
    </location>
</feature>
<dbReference type="RefSeq" id="WP_077409638.1">
    <property type="nucleotide sequence ID" value="NZ_JBHRTS010000001.1"/>
</dbReference>
<gene>
    <name evidence="10" type="ORF">ACFODZ_01870</name>
</gene>
<dbReference type="Proteomes" id="UP001595533">
    <property type="component" value="Unassembled WGS sequence"/>
</dbReference>
<keyword evidence="5 8" id="KW-0812">Transmembrane</keyword>
<comment type="caution">
    <text evidence="10">The sequence shown here is derived from an EMBL/GenBank/DDBJ whole genome shotgun (WGS) entry which is preliminary data.</text>
</comment>
<dbReference type="PANTHER" id="PTHR42718:SF9">
    <property type="entry name" value="MAJOR FACILITATOR SUPERFAMILY MULTIDRUG TRANSPORTER MFSC"/>
    <property type="match status" value="1"/>
</dbReference>
<dbReference type="EMBL" id="JBHRTS010000001">
    <property type="protein sequence ID" value="MFC3192979.1"/>
    <property type="molecule type" value="Genomic_DNA"/>
</dbReference>
<keyword evidence="11" id="KW-1185">Reference proteome</keyword>
<feature type="transmembrane region" description="Helical" evidence="8">
    <location>
        <begin position="313"/>
        <end position="334"/>
    </location>
</feature>
<keyword evidence="8" id="KW-0997">Cell inner membrane</keyword>
<accession>A0ABV7J4J2</accession>
<feature type="transmembrane region" description="Helical" evidence="8">
    <location>
        <begin position="209"/>
        <end position="237"/>
    </location>
</feature>
<evidence type="ECO:0000313" key="10">
    <source>
        <dbReference type="EMBL" id="MFC3192979.1"/>
    </source>
</evidence>
<reference evidence="11" key="1">
    <citation type="journal article" date="2019" name="Int. J. Syst. Evol. Microbiol.">
        <title>The Global Catalogue of Microorganisms (GCM) 10K type strain sequencing project: providing services to taxonomists for standard genome sequencing and annotation.</title>
        <authorList>
            <consortium name="The Broad Institute Genomics Platform"/>
            <consortium name="The Broad Institute Genome Sequencing Center for Infectious Disease"/>
            <person name="Wu L."/>
            <person name="Ma J."/>
        </authorList>
    </citation>
    <scope>NUCLEOTIDE SEQUENCE [LARGE SCALE GENOMIC DNA]</scope>
    <source>
        <strain evidence="11">KCTC 42953</strain>
    </source>
</reference>
<dbReference type="NCBIfam" id="TIGR00710">
    <property type="entry name" value="efflux_Bcr_CflA"/>
    <property type="match status" value="1"/>
</dbReference>
<protein>
    <recommendedName>
        <fullName evidence="8">Bcr/CflA family efflux transporter</fullName>
    </recommendedName>
</protein>
<feature type="transmembrane region" description="Helical" evidence="8">
    <location>
        <begin position="82"/>
        <end position="105"/>
    </location>
</feature>
<dbReference type="InterPro" id="IPR004812">
    <property type="entry name" value="Efflux_drug-R_Bcr/CmlA"/>
</dbReference>
<dbReference type="Gene3D" id="1.20.1720.10">
    <property type="entry name" value="Multidrug resistance protein D"/>
    <property type="match status" value="1"/>
</dbReference>
<evidence type="ECO:0000256" key="6">
    <source>
        <dbReference type="ARBA" id="ARBA00022989"/>
    </source>
</evidence>
<dbReference type="CDD" id="cd17320">
    <property type="entry name" value="MFS_MdfA_MDR_like"/>
    <property type="match status" value="1"/>
</dbReference>
<feature type="transmembrane region" description="Helical" evidence="8">
    <location>
        <begin position="171"/>
        <end position="188"/>
    </location>
</feature>
<feature type="transmembrane region" description="Helical" evidence="8">
    <location>
        <begin position="12"/>
        <end position="32"/>
    </location>
</feature>
<feature type="transmembrane region" description="Helical" evidence="8">
    <location>
        <begin position="257"/>
        <end position="276"/>
    </location>
</feature>
<feature type="transmembrane region" description="Helical" evidence="8">
    <location>
        <begin position="111"/>
        <end position="128"/>
    </location>
</feature>
<keyword evidence="6 8" id="KW-1133">Transmembrane helix</keyword>
<dbReference type="PANTHER" id="PTHR42718">
    <property type="entry name" value="MAJOR FACILITATOR SUPERFAMILY MULTIDRUG TRANSPORTER MFSC"/>
    <property type="match status" value="1"/>
</dbReference>
<keyword evidence="4" id="KW-1003">Cell membrane</keyword>
<dbReference type="InterPro" id="IPR011701">
    <property type="entry name" value="MFS"/>
</dbReference>
<keyword evidence="7 8" id="KW-0472">Membrane</keyword>
<evidence type="ECO:0000256" key="3">
    <source>
        <dbReference type="ARBA" id="ARBA00022448"/>
    </source>
</evidence>
<evidence type="ECO:0000256" key="4">
    <source>
        <dbReference type="ARBA" id="ARBA00022475"/>
    </source>
</evidence>
<feature type="transmembrane region" description="Helical" evidence="8">
    <location>
        <begin position="288"/>
        <end position="307"/>
    </location>
</feature>
<dbReference type="InterPro" id="IPR036259">
    <property type="entry name" value="MFS_trans_sf"/>
</dbReference>